<evidence type="ECO:0000256" key="10">
    <source>
        <dbReference type="SAM" id="Phobius"/>
    </source>
</evidence>
<dbReference type="GO" id="GO:0005886">
    <property type="term" value="C:plasma membrane"/>
    <property type="evidence" value="ECO:0007669"/>
    <property type="project" value="UniProtKB-SubCell"/>
</dbReference>
<evidence type="ECO:0000256" key="3">
    <source>
        <dbReference type="ARBA" id="ARBA00012438"/>
    </source>
</evidence>
<keyword evidence="6" id="KW-0808">Transferase</keyword>
<dbReference type="InterPro" id="IPR005467">
    <property type="entry name" value="His_kinase_dom"/>
</dbReference>
<evidence type="ECO:0000259" key="11">
    <source>
        <dbReference type="PROSITE" id="PS50109"/>
    </source>
</evidence>
<evidence type="ECO:0000256" key="4">
    <source>
        <dbReference type="ARBA" id="ARBA00022475"/>
    </source>
</evidence>
<protein>
    <recommendedName>
        <fullName evidence="3">histidine kinase</fullName>
        <ecNumber evidence="3">2.7.13.3</ecNumber>
    </recommendedName>
</protein>
<evidence type="ECO:0000256" key="2">
    <source>
        <dbReference type="ARBA" id="ARBA00004651"/>
    </source>
</evidence>
<dbReference type="SUPFAM" id="SSF47384">
    <property type="entry name" value="Homodimeric domain of signal transducing histidine kinase"/>
    <property type="match status" value="1"/>
</dbReference>
<keyword evidence="8" id="KW-0902">Two-component regulatory system</keyword>
<keyword evidence="10" id="KW-1133">Transmembrane helix</keyword>
<dbReference type="AlphaFoldDB" id="A0A4Q2RBW8"/>
<evidence type="ECO:0000256" key="9">
    <source>
        <dbReference type="ARBA" id="ARBA00023026"/>
    </source>
</evidence>
<dbReference type="InterPro" id="IPR036097">
    <property type="entry name" value="HisK_dim/P_sf"/>
</dbReference>
<dbReference type="InterPro" id="IPR036890">
    <property type="entry name" value="HATPase_C_sf"/>
</dbReference>
<comment type="catalytic activity">
    <reaction evidence="1">
        <text>ATP + protein L-histidine = ADP + protein N-phospho-L-histidine.</text>
        <dbReference type="EC" id="2.7.13.3"/>
    </reaction>
</comment>
<feature type="transmembrane region" description="Helical" evidence="10">
    <location>
        <begin position="188"/>
        <end position="211"/>
    </location>
</feature>
<dbReference type="EMBL" id="QYBC01000015">
    <property type="protein sequence ID" value="RYB03250.1"/>
    <property type="molecule type" value="Genomic_DNA"/>
</dbReference>
<keyword evidence="13" id="KW-1185">Reference proteome</keyword>
<dbReference type="CDD" id="cd00082">
    <property type="entry name" value="HisKA"/>
    <property type="match status" value="1"/>
</dbReference>
<reference evidence="12 13" key="2">
    <citation type="submission" date="2019-02" db="EMBL/GenBank/DDBJ databases">
        <title>'Lichenibacterium ramalinii' gen. nov. sp. nov., 'Lichenibacterium minor' gen. nov. sp. nov.</title>
        <authorList>
            <person name="Pankratov T."/>
        </authorList>
    </citation>
    <scope>NUCLEOTIDE SEQUENCE [LARGE SCALE GENOMIC DNA]</scope>
    <source>
        <strain evidence="12 13">RmlP001</strain>
    </source>
</reference>
<dbReference type="PROSITE" id="PS50109">
    <property type="entry name" value="HIS_KIN"/>
    <property type="match status" value="1"/>
</dbReference>
<evidence type="ECO:0000313" key="12">
    <source>
        <dbReference type="EMBL" id="RYB03250.1"/>
    </source>
</evidence>
<reference evidence="12 13" key="1">
    <citation type="submission" date="2018-09" db="EMBL/GenBank/DDBJ databases">
        <authorList>
            <person name="Grouzdev D.S."/>
            <person name="Krutkina M.S."/>
        </authorList>
    </citation>
    <scope>NUCLEOTIDE SEQUENCE [LARGE SCALE GENOMIC DNA]</scope>
    <source>
        <strain evidence="12 13">RmlP001</strain>
    </source>
</reference>
<evidence type="ECO:0000256" key="1">
    <source>
        <dbReference type="ARBA" id="ARBA00000085"/>
    </source>
</evidence>
<keyword evidence="7 12" id="KW-0418">Kinase</keyword>
<proteinExistence type="predicted"/>
<keyword evidence="10" id="KW-0812">Transmembrane</keyword>
<keyword evidence="4" id="KW-1003">Cell membrane</keyword>
<dbReference type="Gene3D" id="3.30.565.10">
    <property type="entry name" value="Histidine kinase-like ATPase, C-terminal domain"/>
    <property type="match status" value="1"/>
</dbReference>
<evidence type="ECO:0000256" key="5">
    <source>
        <dbReference type="ARBA" id="ARBA00022553"/>
    </source>
</evidence>
<dbReference type="Gene3D" id="1.10.287.130">
    <property type="match status" value="1"/>
</dbReference>
<evidence type="ECO:0000256" key="7">
    <source>
        <dbReference type="ARBA" id="ARBA00022777"/>
    </source>
</evidence>
<comment type="subcellular location">
    <subcellularLocation>
        <location evidence="2">Cell membrane</location>
        <topology evidence="2">Multi-pass membrane protein</topology>
    </subcellularLocation>
</comment>
<evidence type="ECO:0000256" key="6">
    <source>
        <dbReference type="ARBA" id="ARBA00022679"/>
    </source>
</evidence>
<dbReference type="PRINTS" id="PR00344">
    <property type="entry name" value="BCTRLSENSOR"/>
</dbReference>
<keyword evidence="9" id="KW-0843">Virulence</keyword>
<dbReference type="PANTHER" id="PTHR44936">
    <property type="entry name" value="SENSOR PROTEIN CREC"/>
    <property type="match status" value="1"/>
</dbReference>
<dbReference type="PANTHER" id="PTHR44936:SF9">
    <property type="entry name" value="SENSOR PROTEIN CREC"/>
    <property type="match status" value="1"/>
</dbReference>
<gene>
    <name evidence="12" type="ORF">D3272_17655</name>
</gene>
<dbReference type="Proteomes" id="UP000289411">
    <property type="component" value="Unassembled WGS sequence"/>
</dbReference>
<dbReference type="SMART" id="SM00388">
    <property type="entry name" value="HisKA"/>
    <property type="match status" value="1"/>
</dbReference>
<feature type="domain" description="Histidine kinase" evidence="11">
    <location>
        <begin position="286"/>
        <end position="487"/>
    </location>
</feature>
<evidence type="ECO:0000313" key="13">
    <source>
        <dbReference type="Proteomes" id="UP000289411"/>
    </source>
</evidence>
<dbReference type="InterPro" id="IPR004358">
    <property type="entry name" value="Sig_transdc_His_kin-like_C"/>
</dbReference>
<dbReference type="Pfam" id="PF00512">
    <property type="entry name" value="HisKA"/>
    <property type="match status" value="1"/>
</dbReference>
<keyword evidence="10" id="KW-0472">Membrane</keyword>
<name>A0A4Q2RBW8_9HYPH</name>
<dbReference type="RefSeq" id="WP_129220537.1">
    <property type="nucleotide sequence ID" value="NZ_QYBC01000015.1"/>
</dbReference>
<dbReference type="InterPro" id="IPR050980">
    <property type="entry name" value="2C_sensor_his_kinase"/>
</dbReference>
<sequence length="488" mass="51259">MPRSLVGRLIAILALLLAAALASGFVMFSLFEQSTAARIGQASAVASQSCGAIARAYRFYTADWRGDAPDLSAPALRRDLAAVVVTALNDKRDVEGGLWQADAGSLAYAFPSYQGSGPKTDVPQAELPRIRAAAAAALTDDRPQLARLDAASQTLLIASCPLSGPIPSLTAWTMTRVHSFAGETYDHLMAGLAILSAAVIGASGLASLLVLTWRRHVGRIEAAFAAAGGDDLPRLPPTGERELDRIVLAMNDAGRRLAASHDRTRELSRQVAEAERLAAIGRVTAGVAHEIRNPIAAMRLKAESALRGGDERKVQALALVIAQVDRLDGLVRRLLTAAERDPPQPVATPLAPFLDACADAHAEVARQRGLSLAATAPGESAWFDPAQMRRALDNLVANALEAAGAGTVSLSAARLGDRLVFSVSDDGGGPPEAIRATLFEPFVTGRPEGAGLGLSIVREIARAHAGNADVVRDGGITTFRIEIPWRMS</sequence>
<dbReference type="InterPro" id="IPR003594">
    <property type="entry name" value="HATPase_dom"/>
</dbReference>
<dbReference type="GO" id="GO:0000155">
    <property type="term" value="F:phosphorelay sensor kinase activity"/>
    <property type="evidence" value="ECO:0007669"/>
    <property type="project" value="InterPro"/>
</dbReference>
<evidence type="ECO:0000256" key="8">
    <source>
        <dbReference type="ARBA" id="ARBA00023012"/>
    </source>
</evidence>
<dbReference type="Pfam" id="PF02518">
    <property type="entry name" value="HATPase_c"/>
    <property type="match status" value="1"/>
</dbReference>
<dbReference type="InterPro" id="IPR003661">
    <property type="entry name" value="HisK_dim/P_dom"/>
</dbReference>
<dbReference type="OrthoDB" id="9815750at2"/>
<dbReference type="SMART" id="SM00387">
    <property type="entry name" value="HATPase_c"/>
    <property type="match status" value="1"/>
</dbReference>
<accession>A0A4Q2RBW8</accession>
<comment type="caution">
    <text evidence="12">The sequence shown here is derived from an EMBL/GenBank/DDBJ whole genome shotgun (WGS) entry which is preliminary data.</text>
</comment>
<dbReference type="EC" id="2.7.13.3" evidence="3"/>
<keyword evidence="5" id="KW-0597">Phosphoprotein</keyword>
<organism evidence="12 13">
    <name type="scientific">Lichenibacterium ramalinae</name>
    <dbReference type="NCBI Taxonomy" id="2316527"/>
    <lineage>
        <taxon>Bacteria</taxon>
        <taxon>Pseudomonadati</taxon>
        <taxon>Pseudomonadota</taxon>
        <taxon>Alphaproteobacteria</taxon>
        <taxon>Hyphomicrobiales</taxon>
        <taxon>Lichenihabitantaceae</taxon>
        <taxon>Lichenibacterium</taxon>
    </lineage>
</organism>
<dbReference type="SUPFAM" id="SSF55874">
    <property type="entry name" value="ATPase domain of HSP90 chaperone/DNA topoisomerase II/histidine kinase"/>
    <property type="match status" value="1"/>
</dbReference>